<accession>A0AAV1TVZ9</accession>
<dbReference type="Proteomes" id="UP001162060">
    <property type="component" value="Unassembled WGS sequence"/>
</dbReference>
<gene>
    <name evidence="1" type="ORF">PM001_LOCUS11063</name>
</gene>
<reference evidence="1" key="1">
    <citation type="submission" date="2024-01" db="EMBL/GenBank/DDBJ databases">
        <authorList>
            <person name="Webb A."/>
        </authorList>
    </citation>
    <scope>NUCLEOTIDE SEQUENCE</scope>
    <source>
        <strain evidence="1">Pm1</strain>
    </source>
</reference>
<evidence type="ECO:0000313" key="1">
    <source>
        <dbReference type="EMBL" id="CAK7925913.1"/>
    </source>
</evidence>
<protein>
    <submittedName>
        <fullName evidence="1">Uncharacterized protein</fullName>
    </submittedName>
</protein>
<evidence type="ECO:0000313" key="2">
    <source>
        <dbReference type="Proteomes" id="UP001162060"/>
    </source>
</evidence>
<organism evidence="1 2">
    <name type="scientific">Peronospora matthiolae</name>
    <dbReference type="NCBI Taxonomy" id="2874970"/>
    <lineage>
        <taxon>Eukaryota</taxon>
        <taxon>Sar</taxon>
        <taxon>Stramenopiles</taxon>
        <taxon>Oomycota</taxon>
        <taxon>Peronosporomycetes</taxon>
        <taxon>Peronosporales</taxon>
        <taxon>Peronosporaceae</taxon>
        <taxon>Peronospora</taxon>
    </lineage>
</organism>
<comment type="caution">
    <text evidence="1">The sequence shown here is derived from an EMBL/GenBank/DDBJ whole genome shotgun (WGS) entry which is preliminary data.</text>
</comment>
<sequence length="171" mass="19344">MAAITVEKWSSTARGTDMLVNDILMASQNLPNLHPTSCTIGYTARSFSGFRVGNTVWTAGRRMMNEHGLPRPTPEHMTVVAEFETLVDAALPLCLWWEHNTCSLDISSLLGANLARFRKFLRDTYEPMVEQWLPLLELRNFWLLDESGNPLQDSDKWIQELSLGPVSSYVS</sequence>
<dbReference type="EMBL" id="CAKLBY020000092">
    <property type="protein sequence ID" value="CAK7925913.1"/>
    <property type="molecule type" value="Genomic_DNA"/>
</dbReference>
<name>A0AAV1TVZ9_9STRA</name>
<proteinExistence type="predicted"/>
<dbReference type="AlphaFoldDB" id="A0AAV1TVZ9"/>